<reference evidence="2 3" key="1">
    <citation type="submission" date="2020-03" db="EMBL/GenBank/DDBJ databases">
        <authorList>
            <person name="Lai Q."/>
        </authorList>
    </citation>
    <scope>NUCLEOTIDE SEQUENCE [LARGE SCALE GENOMIC DNA]</scope>
    <source>
        <strain evidence="2 3">CCUG 25036</strain>
    </source>
</reference>
<evidence type="ECO:0000259" key="1">
    <source>
        <dbReference type="Pfam" id="PF14096"/>
    </source>
</evidence>
<organism evidence="2 3">
    <name type="scientific">Luteibacter anthropi</name>
    <dbReference type="NCBI Taxonomy" id="564369"/>
    <lineage>
        <taxon>Bacteria</taxon>
        <taxon>Pseudomonadati</taxon>
        <taxon>Pseudomonadota</taxon>
        <taxon>Gammaproteobacteria</taxon>
        <taxon>Lysobacterales</taxon>
        <taxon>Rhodanobacteraceae</taxon>
        <taxon>Luteibacter</taxon>
    </lineage>
</organism>
<gene>
    <name evidence="2" type="ORF">HBF25_13950</name>
</gene>
<dbReference type="Proteomes" id="UP000490980">
    <property type="component" value="Unassembled WGS sequence"/>
</dbReference>
<feature type="domain" description="DUF4274" evidence="1">
    <location>
        <begin position="12"/>
        <end position="61"/>
    </location>
</feature>
<sequence>MPRIPSSSATRAELRELLFDYNWDDGLELPRAIAAHPGCDLSLALDLFWLADAYEALLSSTVENEFSIERLAFGRALAQDILGGRYPRTDAVFKPPLSRTQRHLFGKDGLPAIFLTDIP</sequence>
<proteinExistence type="predicted"/>
<keyword evidence="3" id="KW-1185">Reference proteome</keyword>
<name>A0A7X5UBK1_9GAMM</name>
<dbReference type="Pfam" id="PF14096">
    <property type="entry name" value="DUF4274"/>
    <property type="match status" value="1"/>
</dbReference>
<comment type="caution">
    <text evidence="2">The sequence shown here is derived from an EMBL/GenBank/DDBJ whole genome shotgun (WGS) entry which is preliminary data.</text>
</comment>
<dbReference type="RefSeq" id="WP_166949395.1">
    <property type="nucleotide sequence ID" value="NZ_JAARLZ010000007.1"/>
</dbReference>
<dbReference type="EMBL" id="JAARLZ010000007">
    <property type="protein sequence ID" value="NII07485.1"/>
    <property type="molecule type" value="Genomic_DNA"/>
</dbReference>
<protein>
    <submittedName>
        <fullName evidence="2">DUF4274 domain-containing protein</fullName>
    </submittedName>
</protein>
<dbReference type="InterPro" id="IPR025369">
    <property type="entry name" value="DUF4274"/>
</dbReference>
<accession>A0A7X5UBK1</accession>
<dbReference type="AlphaFoldDB" id="A0A7X5UBK1"/>
<evidence type="ECO:0000313" key="2">
    <source>
        <dbReference type="EMBL" id="NII07485.1"/>
    </source>
</evidence>
<evidence type="ECO:0000313" key="3">
    <source>
        <dbReference type="Proteomes" id="UP000490980"/>
    </source>
</evidence>